<sequence>MSSNKRNFKHNREKVSSLSFPQLCGKKYYKRATMTPTSGHLGVTRTLARISQHYYWPKLLSSVQRYVRTCRECQRQKAPRAKPAGLLHPIDPPKAPFQQVEMDLLRPFPTTLLGKKWIIVATDYLTRYAETDSLHRGTAAEVAKFFVQSIVLRHSPPTVVITDRGPAFTAELMECLLNTTHTVHRKTTAYHPQSNGLTECLNRTLVDMISMYVGVKHKKWDEILP</sequence>
<proteinExistence type="predicted"/>
<evidence type="ECO:0000313" key="3">
    <source>
        <dbReference type="EMBL" id="NIE47557.1"/>
    </source>
</evidence>
<evidence type="ECO:0000259" key="2">
    <source>
        <dbReference type="PROSITE" id="PS50994"/>
    </source>
</evidence>
<dbReference type="Gene3D" id="3.30.420.10">
    <property type="entry name" value="Ribonuclease H-like superfamily/Ribonuclease H"/>
    <property type="match status" value="1"/>
</dbReference>
<dbReference type="InterPro" id="IPR041588">
    <property type="entry name" value="Integrase_H2C2"/>
</dbReference>
<dbReference type="GO" id="GO:0015074">
    <property type="term" value="P:DNA integration"/>
    <property type="evidence" value="ECO:0007669"/>
    <property type="project" value="InterPro"/>
</dbReference>
<dbReference type="Pfam" id="PF17921">
    <property type="entry name" value="Integrase_H2C2"/>
    <property type="match status" value="1"/>
</dbReference>
<dbReference type="PANTHER" id="PTHR37984:SF15">
    <property type="entry name" value="INTEGRASE CATALYTIC DOMAIN-CONTAINING PROTEIN"/>
    <property type="match status" value="1"/>
</dbReference>
<dbReference type="Pfam" id="PF00665">
    <property type="entry name" value="rve"/>
    <property type="match status" value="1"/>
</dbReference>
<reference evidence="3" key="1">
    <citation type="submission" date="2020-03" db="EMBL/GenBank/DDBJ databases">
        <title>A transcriptome and proteome of the tick Rhipicephalus microplus shaped by the genetic composition of its hosts and developmental stage.</title>
        <authorList>
            <person name="Garcia G.R."/>
            <person name="Ribeiro J.M.C."/>
            <person name="Maruyama S.R."/>
            <person name="Gardinasse L.G."/>
            <person name="Nelson K."/>
            <person name="Ferreira B.R."/>
            <person name="Andrade T.G."/>
            <person name="Santos I.K.F.M."/>
        </authorList>
    </citation>
    <scope>NUCLEOTIDE SEQUENCE</scope>
    <source>
        <strain evidence="3">NSGR</strain>
        <tissue evidence="3">Salivary glands</tissue>
    </source>
</reference>
<dbReference type="InterPro" id="IPR001584">
    <property type="entry name" value="Integrase_cat-core"/>
</dbReference>
<feature type="domain" description="Integrase catalytic" evidence="2">
    <location>
        <begin position="92"/>
        <end position="225"/>
    </location>
</feature>
<organism evidence="3">
    <name type="scientific">Rhipicephalus microplus</name>
    <name type="common">Cattle tick</name>
    <name type="synonym">Boophilus microplus</name>
    <dbReference type="NCBI Taxonomy" id="6941"/>
    <lineage>
        <taxon>Eukaryota</taxon>
        <taxon>Metazoa</taxon>
        <taxon>Ecdysozoa</taxon>
        <taxon>Arthropoda</taxon>
        <taxon>Chelicerata</taxon>
        <taxon>Arachnida</taxon>
        <taxon>Acari</taxon>
        <taxon>Parasitiformes</taxon>
        <taxon>Ixodida</taxon>
        <taxon>Ixodoidea</taxon>
        <taxon>Ixodidae</taxon>
        <taxon>Rhipicephalinae</taxon>
        <taxon>Rhipicephalus</taxon>
        <taxon>Boophilus</taxon>
    </lineage>
</organism>
<dbReference type="PANTHER" id="PTHR37984">
    <property type="entry name" value="PROTEIN CBG26694"/>
    <property type="match status" value="1"/>
</dbReference>
<dbReference type="InterPro" id="IPR036397">
    <property type="entry name" value="RNaseH_sf"/>
</dbReference>
<dbReference type="InterPro" id="IPR012337">
    <property type="entry name" value="RNaseH-like_sf"/>
</dbReference>
<dbReference type="SUPFAM" id="SSF53098">
    <property type="entry name" value="Ribonuclease H-like"/>
    <property type="match status" value="1"/>
</dbReference>
<evidence type="ECO:0000256" key="1">
    <source>
        <dbReference type="ARBA" id="ARBA00012493"/>
    </source>
</evidence>
<dbReference type="GO" id="GO:0003964">
    <property type="term" value="F:RNA-directed DNA polymerase activity"/>
    <property type="evidence" value="ECO:0007669"/>
    <property type="project" value="UniProtKB-EC"/>
</dbReference>
<dbReference type="EC" id="2.7.7.49" evidence="1"/>
<dbReference type="VEuPathDB" id="VectorBase:LOC119175112"/>
<dbReference type="PROSITE" id="PS50994">
    <property type="entry name" value="INTEGRASE"/>
    <property type="match status" value="1"/>
</dbReference>
<dbReference type="Gene3D" id="1.10.340.70">
    <property type="match status" value="1"/>
</dbReference>
<accession>A0A6G5AC06</accession>
<dbReference type="InterPro" id="IPR050951">
    <property type="entry name" value="Retrovirus_Pol_polyprotein"/>
</dbReference>
<protein>
    <recommendedName>
        <fullName evidence="1">RNA-directed DNA polymerase</fullName>
        <ecNumber evidence="1">2.7.7.49</ecNumber>
    </recommendedName>
</protein>
<dbReference type="OrthoDB" id="6510087at2759"/>
<name>A0A6G5AC06_RHIMP</name>
<dbReference type="GO" id="GO:0003676">
    <property type="term" value="F:nucleic acid binding"/>
    <property type="evidence" value="ECO:0007669"/>
    <property type="project" value="InterPro"/>
</dbReference>
<dbReference type="AlphaFoldDB" id="A0A6G5AC06"/>
<dbReference type="EMBL" id="GIKN01005284">
    <property type="protein sequence ID" value="NIE47557.1"/>
    <property type="molecule type" value="Transcribed_RNA"/>
</dbReference>
<dbReference type="FunFam" id="1.10.340.70:FF:000001">
    <property type="entry name" value="Retrovirus-related Pol polyprotein from transposon gypsy-like Protein"/>
    <property type="match status" value="1"/>
</dbReference>